<feature type="domain" description="OmpA-like" evidence="2">
    <location>
        <begin position="631"/>
        <end position="696"/>
    </location>
</feature>
<keyword evidence="1" id="KW-0812">Transmembrane</keyword>
<reference evidence="3 4" key="1">
    <citation type="submission" date="2019-03" db="EMBL/GenBank/DDBJ databases">
        <title>Genomic Encyclopedia of Type Strains, Phase III (KMG-III): the genomes of soil and plant-associated and newly described type strains.</title>
        <authorList>
            <person name="Whitman W."/>
        </authorList>
    </citation>
    <scope>NUCLEOTIDE SEQUENCE [LARGE SCALE GENOMIC DNA]</scope>
    <source>
        <strain evidence="3 4">CECT 7378</strain>
    </source>
</reference>
<dbReference type="Gene3D" id="3.30.1330.60">
    <property type="entry name" value="OmpA-like domain"/>
    <property type="match status" value="1"/>
</dbReference>
<comment type="caution">
    <text evidence="3">The sequence shown here is derived from an EMBL/GenBank/DDBJ whole genome shotgun (WGS) entry which is preliminary data.</text>
</comment>
<protein>
    <submittedName>
        <fullName evidence="3">Outer membrane protein OmpA-like peptidoglycan-associated protein</fullName>
    </submittedName>
</protein>
<sequence length="723" mass="81160">MSSNRDSQASQFDENQQMEQLRSLVLGEDCQIVRDVVEESARDLVTNVLTEALHDRQKNDGSVTAVIAPLVEQSVESSVVARKDQFVSYLYPLVGSLVRKSVSSFLAEIIEQTNELLESSLTYKGLKWRFEARRAGISYSQYVVQKTFVFRVEQVLLIHKETGMLLKTVIRDKTQATDGDMVSAMLTAINDFVADSFSPQENELEQSLDEIKTDDFILLIKQGPKAMLVAAITGNPPAGIADKLQLTLESIHQIYNDELNDYDGDSSEFENTEQQLNECLLAQQKENKAEKKKLPWLAIGLLLLGFVGLVTYFSKGWEREGIANDIRTLNAPPGIVLLSSKTCGDKVCVEVLRDPVAQDVSTWISSVSDMDDILLTERSYRSLDERLQPQRLKKVANTFAELQFDPESGVFLGSLSRERYDQFQSMISVILESKSVQVIMDAVKLDEHNVSNTIALNKLANKVRLLPDVPGIVLLSADVCAESVCVEVLRDPDAQKASTWIRDIGSEKRIKIRERHFQAVDERLLPSRLARIVKMYPELVFDSDSLHITGSISVARFQELRTQLLGIPESISVDFLLNDVSVESQSLSERMSDELQLEQYIYDIKATKIRFDVNENQLPDIEIENIKRLGIKLDEIQRLAKNVKQTLFVIIMGTSTSGGTEAYNNKLSLDRANAVMKALIDAGIPSSILRTTGLGVFDRNIDTPKVIFDVVRPLSEENREVQD</sequence>
<dbReference type="Proteomes" id="UP000294656">
    <property type="component" value="Unassembled WGS sequence"/>
</dbReference>
<dbReference type="EMBL" id="SNXC01000009">
    <property type="protein sequence ID" value="TDO99382.1"/>
    <property type="molecule type" value="Genomic_DNA"/>
</dbReference>
<accession>A0A4V3CGX2</accession>
<dbReference type="AlphaFoldDB" id="A0A4V3CGX2"/>
<evidence type="ECO:0000259" key="2">
    <source>
        <dbReference type="Pfam" id="PF00691"/>
    </source>
</evidence>
<keyword evidence="1" id="KW-0472">Membrane</keyword>
<dbReference type="RefSeq" id="WP_133502246.1">
    <property type="nucleotide sequence ID" value="NZ_SNXC01000009.1"/>
</dbReference>
<gene>
    <name evidence="3" type="ORF">DFP79_0363</name>
</gene>
<evidence type="ECO:0000256" key="1">
    <source>
        <dbReference type="SAM" id="Phobius"/>
    </source>
</evidence>
<feature type="transmembrane region" description="Helical" evidence="1">
    <location>
        <begin position="294"/>
        <end position="313"/>
    </location>
</feature>
<dbReference type="SUPFAM" id="SSF103088">
    <property type="entry name" value="OmpA-like"/>
    <property type="match status" value="1"/>
</dbReference>
<evidence type="ECO:0000313" key="4">
    <source>
        <dbReference type="Proteomes" id="UP000294656"/>
    </source>
</evidence>
<keyword evidence="1" id="KW-1133">Transmembrane helix</keyword>
<keyword evidence="4" id="KW-1185">Reference proteome</keyword>
<dbReference type="InterPro" id="IPR006665">
    <property type="entry name" value="OmpA-like"/>
</dbReference>
<organism evidence="3 4">
    <name type="scientific">Marinomonas balearica</name>
    <dbReference type="NCBI Taxonomy" id="491947"/>
    <lineage>
        <taxon>Bacteria</taxon>
        <taxon>Pseudomonadati</taxon>
        <taxon>Pseudomonadota</taxon>
        <taxon>Gammaproteobacteria</taxon>
        <taxon>Oceanospirillales</taxon>
        <taxon>Oceanospirillaceae</taxon>
        <taxon>Marinomonas</taxon>
    </lineage>
</organism>
<dbReference type="OrthoDB" id="9790048at2"/>
<dbReference type="InterPro" id="IPR036737">
    <property type="entry name" value="OmpA-like_sf"/>
</dbReference>
<name>A0A4V3CGX2_9GAMM</name>
<dbReference type="Pfam" id="PF00691">
    <property type="entry name" value="OmpA"/>
    <property type="match status" value="1"/>
</dbReference>
<evidence type="ECO:0000313" key="3">
    <source>
        <dbReference type="EMBL" id="TDO99382.1"/>
    </source>
</evidence>
<proteinExistence type="predicted"/>